<sequence length="254" mass="29223">MVNCYICWKEFDPSFPRQFHSFPKDAERREKWFASIGYTISAYKNARICSDHFAQKDYYYCGTPVPCKRLYKTAIPSIFMQRSRQNKENSSNITNTQDNQDSIMDIEHDTTNGDNNTTNGENTSNITNTQDSQDLIMGIEHDTSNGDNNTSNGAILSKRNSSGKRKRCNIDEVEKVFVKTGKHNVECLKKTEFTSNAWITFIKYLRYNRYLNKVSVARKSKLEKKLISLQSMTQMLKAKNLVTEDVANALKVSN</sequence>
<keyword evidence="3" id="KW-0862">Zinc</keyword>
<feature type="compositionally biased region" description="Low complexity" evidence="6">
    <location>
        <begin position="112"/>
        <end position="127"/>
    </location>
</feature>
<dbReference type="SUPFAM" id="SSF57716">
    <property type="entry name" value="Glucocorticoid receptor-like (DNA-binding domain)"/>
    <property type="match status" value="1"/>
</dbReference>
<proteinExistence type="predicted"/>
<evidence type="ECO:0000256" key="3">
    <source>
        <dbReference type="ARBA" id="ARBA00022833"/>
    </source>
</evidence>
<dbReference type="InterPro" id="IPR052224">
    <property type="entry name" value="THAP_domain_protein"/>
</dbReference>
<gene>
    <name evidence="9" type="primary">LOC112452747</name>
</gene>
<evidence type="ECO:0000256" key="2">
    <source>
        <dbReference type="ARBA" id="ARBA00022771"/>
    </source>
</evidence>
<evidence type="ECO:0000256" key="5">
    <source>
        <dbReference type="PROSITE-ProRule" id="PRU00309"/>
    </source>
</evidence>
<dbReference type="PANTHER" id="PTHR46927">
    <property type="entry name" value="AGAP005574-PA"/>
    <property type="match status" value="1"/>
</dbReference>
<evidence type="ECO:0000313" key="8">
    <source>
        <dbReference type="Proteomes" id="UP000504618"/>
    </source>
</evidence>
<dbReference type="InterPro" id="IPR006612">
    <property type="entry name" value="THAP_Znf"/>
</dbReference>
<dbReference type="GeneID" id="112452747"/>
<accession>A0A6J1PI05</accession>
<evidence type="ECO:0000313" key="9">
    <source>
        <dbReference type="RefSeq" id="XP_024868885.1"/>
    </source>
</evidence>
<dbReference type="RefSeq" id="XP_024868885.1">
    <property type="nucleotide sequence ID" value="XM_025013117.1"/>
</dbReference>
<reference evidence="9" key="1">
    <citation type="submission" date="2025-08" db="UniProtKB">
        <authorList>
            <consortium name="RefSeq"/>
        </authorList>
    </citation>
    <scope>IDENTIFICATION</scope>
    <source>
        <tissue evidence="9">Whole body</tissue>
    </source>
</reference>
<evidence type="ECO:0000259" key="7">
    <source>
        <dbReference type="PROSITE" id="PS50950"/>
    </source>
</evidence>
<dbReference type="PROSITE" id="PS50950">
    <property type="entry name" value="ZF_THAP"/>
    <property type="match status" value="1"/>
</dbReference>
<keyword evidence="1" id="KW-0479">Metal-binding</keyword>
<feature type="region of interest" description="Disordered" evidence="6">
    <location>
        <begin position="82"/>
        <end position="127"/>
    </location>
</feature>
<dbReference type="Gene3D" id="6.20.210.20">
    <property type="entry name" value="THAP domain"/>
    <property type="match status" value="1"/>
</dbReference>
<evidence type="ECO:0000256" key="1">
    <source>
        <dbReference type="ARBA" id="ARBA00022723"/>
    </source>
</evidence>
<dbReference type="PANTHER" id="PTHR46927:SF3">
    <property type="entry name" value="THAP-TYPE DOMAIN-CONTAINING PROTEIN"/>
    <property type="match status" value="1"/>
</dbReference>
<dbReference type="GO" id="GO:0008270">
    <property type="term" value="F:zinc ion binding"/>
    <property type="evidence" value="ECO:0007669"/>
    <property type="project" value="UniProtKB-KW"/>
</dbReference>
<dbReference type="AlphaFoldDB" id="A0A6J1PI05"/>
<name>A0A6J1PI05_9HYME</name>
<feature type="compositionally biased region" description="Polar residues" evidence="6">
    <location>
        <begin position="82"/>
        <end position="102"/>
    </location>
</feature>
<dbReference type="InterPro" id="IPR038441">
    <property type="entry name" value="THAP_Znf_sf"/>
</dbReference>
<organism evidence="8 9">
    <name type="scientific">Temnothorax curvispinosus</name>
    <dbReference type="NCBI Taxonomy" id="300111"/>
    <lineage>
        <taxon>Eukaryota</taxon>
        <taxon>Metazoa</taxon>
        <taxon>Ecdysozoa</taxon>
        <taxon>Arthropoda</taxon>
        <taxon>Hexapoda</taxon>
        <taxon>Insecta</taxon>
        <taxon>Pterygota</taxon>
        <taxon>Neoptera</taxon>
        <taxon>Endopterygota</taxon>
        <taxon>Hymenoptera</taxon>
        <taxon>Apocrita</taxon>
        <taxon>Aculeata</taxon>
        <taxon>Formicoidea</taxon>
        <taxon>Formicidae</taxon>
        <taxon>Myrmicinae</taxon>
        <taxon>Temnothorax</taxon>
    </lineage>
</organism>
<dbReference type="SMART" id="SM00980">
    <property type="entry name" value="THAP"/>
    <property type="match status" value="1"/>
</dbReference>
<keyword evidence="8" id="KW-1185">Reference proteome</keyword>
<evidence type="ECO:0000256" key="6">
    <source>
        <dbReference type="SAM" id="MobiDB-lite"/>
    </source>
</evidence>
<dbReference type="GO" id="GO:0003677">
    <property type="term" value="F:DNA binding"/>
    <property type="evidence" value="ECO:0007669"/>
    <property type="project" value="UniProtKB-UniRule"/>
</dbReference>
<dbReference type="SMART" id="SM00692">
    <property type="entry name" value="DM3"/>
    <property type="match status" value="1"/>
</dbReference>
<dbReference type="OrthoDB" id="7553165at2759"/>
<evidence type="ECO:0000256" key="4">
    <source>
        <dbReference type="ARBA" id="ARBA00023125"/>
    </source>
</evidence>
<dbReference type="Pfam" id="PF05485">
    <property type="entry name" value="THAP"/>
    <property type="match status" value="1"/>
</dbReference>
<protein>
    <submittedName>
        <fullName evidence="9">Uncharacterized protein LOC112452747</fullName>
    </submittedName>
</protein>
<keyword evidence="2 5" id="KW-0863">Zinc-finger</keyword>
<feature type="domain" description="THAP-type" evidence="7">
    <location>
        <begin position="1"/>
        <end position="79"/>
    </location>
</feature>
<dbReference type="Proteomes" id="UP000504618">
    <property type="component" value="Unplaced"/>
</dbReference>
<keyword evidence="4 5" id="KW-0238">DNA-binding</keyword>